<comment type="caution">
    <text evidence="3">The sequence shown here is derived from an EMBL/GenBank/DDBJ whole genome shotgun (WGS) entry which is preliminary data.</text>
</comment>
<feature type="region of interest" description="Disordered" evidence="1">
    <location>
        <begin position="171"/>
        <end position="196"/>
    </location>
</feature>
<name>A0ABP1QME3_9HEXA</name>
<protein>
    <submittedName>
        <fullName evidence="3">Uncharacterized protein</fullName>
    </submittedName>
</protein>
<keyword evidence="4" id="KW-1185">Reference proteome</keyword>
<gene>
    <name evidence="3" type="ORF">ODALV1_LOCUS12988</name>
</gene>
<evidence type="ECO:0000256" key="2">
    <source>
        <dbReference type="SAM" id="Phobius"/>
    </source>
</evidence>
<keyword evidence="2" id="KW-1133">Transmembrane helix</keyword>
<proteinExistence type="predicted"/>
<dbReference type="Proteomes" id="UP001642540">
    <property type="component" value="Unassembled WGS sequence"/>
</dbReference>
<organism evidence="3 4">
    <name type="scientific">Orchesella dallaii</name>
    <dbReference type="NCBI Taxonomy" id="48710"/>
    <lineage>
        <taxon>Eukaryota</taxon>
        <taxon>Metazoa</taxon>
        <taxon>Ecdysozoa</taxon>
        <taxon>Arthropoda</taxon>
        <taxon>Hexapoda</taxon>
        <taxon>Collembola</taxon>
        <taxon>Entomobryomorpha</taxon>
        <taxon>Entomobryoidea</taxon>
        <taxon>Orchesellidae</taxon>
        <taxon>Orchesellinae</taxon>
        <taxon>Orchesella</taxon>
    </lineage>
</organism>
<dbReference type="EMBL" id="CAXLJM020000040">
    <property type="protein sequence ID" value="CAL8108466.1"/>
    <property type="molecule type" value="Genomic_DNA"/>
</dbReference>
<keyword evidence="2" id="KW-0472">Membrane</keyword>
<keyword evidence="2" id="KW-0812">Transmembrane</keyword>
<evidence type="ECO:0000313" key="4">
    <source>
        <dbReference type="Proteomes" id="UP001642540"/>
    </source>
</evidence>
<feature type="transmembrane region" description="Helical" evidence="2">
    <location>
        <begin position="74"/>
        <end position="93"/>
    </location>
</feature>
<reference evidence="3 4" key="1">
    <citation type="submission" date="2024-08" db="EMBL/GenBank/DDBJ databases">
        <authorList>
            <person name="Cucini C."/>
            <person name="Frati F."/>
        </authorList>
    </citation>
    <scope>NUCLEOTIDE SEQUENCE [LARGE SCALE GENOMIC DNA]</scope>
</reference>
<evidence type="ECO:0000256" key="1">
    <source>
        <dbReference type="SAM" id="MobiDB-lite"/>
    </source>
</evidence>
<accession>A0ABP1QME3</accession>
<sequence length="216" mass="23972">MLLLPLPNTKPYTVQEKGCTENEDWRNLPTYNLRRKQIEKVTCDLIFFKCFFRRNYHLKTLVIMTMDLLNKLKSLILIPLIVLSVILALRACLEMVLVLKMTDNGNAIVIKPVYDRDTYSISTSSSSPPHPPTGSSSASQLARERNQFGWISGGGSPSNFNQYLTPSLNSHRSIDSSSSSSFSSGTGRHSSNHNAAANNADVETSFVTNVMVVSLL</sequence>
<evidence type="ECO:0000313" key="3">
    <source>
        <dbReference type="EMBL" id="CAL8108466.1"/>
    </source>
</evidence>